<name>A0A9J6BX31_POLVA</name>
<gene>
    <name evidence="2" type="ORF">PVAND_004084</name>
</gene>
<evidence type="ECO:0000313" key="3">
    <source>
        <dbReference type="Proteomes" id="UP001107558"/>
    </source>
</evidence>
<feature type="domain" description="Ubiquitin-like" evidence="1">
    <location>
        <begin position="104"/>
        <end position="175"/>
    </location>
</feature>
<dbReference type="CDD" id="cd17039">
    <property type="entry name" value="Ubl_ubiquitin_like"/>
    <property type="match status" value="2"/>
</dbReference>
<dbReference type="PROSITE" id="PS50053">
    <property type="entry name" value="UBIQUITIN_2"/>
    <property type="match status" value="2"/>
</dbReference>
<evidence type="ECO:0000313" key="2">
    <source>
        <dbReference type="EMBL" id="KAG5674099.1"/>
    </source>
</evidence>
<dbReference type="InterPro" id="IPR029071">
    <property type="entry name" value="Ubiquitin-like_domsf"/>
</dbReference>
<proteinExistence type="predicted"/>
<dbReference type="InterPro" id="IPR000626">
    <property type="entry name" value="Ubiquitin-like_dom"/>
</dbReference>
<dbReference type="Pfam" id="PF00240">
    <property type="entry name" value="ubiquitin"/>
    <property type="match status" value="2"/>
</dbReference>
<accession>A0A9J6BX31</accession>
<feature type="domain" description="Ubiquitin-like" evidence="1">
    <location>
        <begin position="177"/>
        <end position="251"/>
    </location>
</feature>
<dbReference type="PRINTS" id="PR00348">
    <property type="entry name" value="UBIQUITIN"/>
</dbReference>
<comment type="caution">
    <text evidence="2">The sequence shown here is derived from an EMBL/GenBank/DDBJ whole genome shotgun (WGS) entry which is preliminary data.</text>
</comment>
<organism evidence="2 3">
    <name type="scientific">Polypedilum vanderplanki</name>
    <name type="common">Sleeping chironomid midge</name>
    <dbReference type="NCBI Taxonomy" id="319348"/>
    <lineage>
        <taxon>Eukaryota</taxon>
        <taxon>Metazoa</taxon>
        <taxon>Ecdysozoa</taxon>
        <taxon>Arthropoda</taxon>
        <taxon>Hexapoda</taxon>
        <taxon>Insecta</taxon>
        <taxon>Pterygota</taxon>
        <taxon>Neoptera</taxon>
        <taxon>Endopterygota</taxon>
        <taxon>Diptera</taxon>
        <taxon>Nematocera</taxon>
        <taxon>Chironomoidea</taxon>
        <taxon>Chironomidae</taxon>
        <taxon>Chironominae</taxon>
        <taxon>Polypedilum</taxon>
        <taxon>Polypedilum</taxon>
    </lineage>
</organism>
<dbReference type="Proteomes" id="UP001107558">
    <property type="component" value="Chromosome 3"/>
</dbReference>
<dbReference type="AlphaFoldDB" id="A0A9J6BX31"/>
<reference evidence="2" key="1">
    <citation type="submission" date="2021-03" db="EMBL/GenBank/DDBJ databases">
        <title>Chromosome level genome of the anhydrobiotic midge Polypedilum vanderplanki.</title>
        <authorList>
            <person name="Yoshida Y."/>
            <person name="Kikawada T."/>
            <person name="Gusev O."/>
        </authorList>
    </citation>
    <scope>NUCLEOTIDE SEQUENCE</scope>
    <source>
        <strain evidence="2">NIAS01</strain>
        <tissue evidence="2">Whole body or cell culture</tissue>
    </source>
</reference>
<dbReference type="PANTHER" id="PTHR10666">
    <property type="entry name" value="UBIQUITIN"/>
    <property type="match status" value="1"/>
</dbReference>
<keyword evidence="3" id="KW-1185">Reference proteome</keyword>
<dbReference type="InterPro" id="IPR050158">
    <property type="entry name" value="Ubiquitin_ubiquitin-like"/>
</dbReference>
<dbReference type="OrthoDB" id="756206at2759"/>
<protein>
    <recommendedName>
        <fullName evidence="1">Ubiquitin-like domain-containing protein</fullName>
    </recommendedName>
</protein>
<dbReference type="SUPFAM" id="SSF54236">
    <property type="entry name" value="Ubiquitin-like"/>
    <property type="match status" value="2"/>
</dbReference>
<dbReference type="InterPro" id="IPR019956">
    <property type="entry name" value="Ubiquitin_dom"/>
</dbReference>
<dbReference type="EMBL" id="JADBJN010000003">
    <property type="protein sequence ID" value="KAG5674099.1"/>
    <property type="molecule type" value="Genomic_DNA"/>
</dbReference>
<dbReference type="SMART" id="SM00213">
    <property type="entry name" value="UBQ"/>
    <property type="match status" value="2"/>
</dbReference>
<evidence type="ECO:0000259" key="1">
    <source>
        <dbReference type="PROSITE" id="PS50053"/>
    </source>
</evidence>
<dbReference type="Gene3D" id="3.10.20.90">
    <property type="entry name" value="Phosphatidylinositol 3-kinase Catalytic Subunit, Chain A, domain 1"/>
    <property type="match status" value="2"/>
</dbReference>
<sequence>MDCEEIDFDNEMMIDEQTDNEIVDEITNLEANVNTDSELKDDSCENKVLTDVNNIITKDDSTVVADDKTSQMFKNETGWESMKIEENLKCPELNDSGYASDENMKLDIEINEKESIPLCMNKKETVYEALMKASSIRQIEYEEYDLFYNGKALSLSVALGDVGLTQNSRLRLVQRPYPVFVRIGGRSETYEVRSSDTVGQLKEKISDNKAIPAFSQRLLYESRELDNSWTIEYSKIRKNAILDLAQRLYGGGHSS</sequence>